<comment type="subcellular location">
    <subcellularLocation>
        <location evidence="1">Cell outer membrane</location>
    </subcellularLocation>
</comment>
<comment type="caution">
    <text evidence="5">The sequence shown here is derived from an EMBL/GenBank/DDBJ whole genome shotgun (WGS) entry which is preliminary data.</text>
</comment>
<reference evidence="5 6" key="1">
    <citation type="submission" date="2018-12" db="EMBL/GenBank/DDBJ databases">
        <title>Draft Genome Sequence of Chryseobacterium arthrosphaerae strain ED882-96 Isolated from the Blood of a Patient with Liver Cirrhosis in Taiwan.</title>
        <authorList>
            <person name="Lin J.-N."/>
            <person name="Lai C.-H."/>
            <person name="Yang C.-H."/>
            <person name="Huang Y.-H."/>
        </authorList>
    </citation>
    <scope>NUCLEOTIDE SEQUENCE [LARGE SCALE GENOMIC DNA]</scope>
    <source>
        <strain evidence="5 6">ED882-96</strain>
    </source>
</reference>
<dbReference type="EMBL" id="RYFC01000003">
    <property type="protein sequence ID" value="RTZ45962.1"/>
    <property type="molecule type" value="Genomic_DNA"/>
</dbReference>
<feature type="domain" description="TonB-dependent receptor-like beta-barrel" evidence="4">
    <location>
        <begin position="32"/>
        <end position="120"/>
    </location>
</feature>
<dbReference type="InterPro" id="IPR000531">
    <property type="entry name" value="Beta-barrel_TonB"/>
</dbReference>
<dbReference type="Gene3D" id="2.40.170.20">
    <property type="entry name" value="TonB-dependent receptor, beta-barrel domain"/>
    <property type="match status" value="1"/>
</dbReference>
<sequence length="132" mass="15058">MERTKITSADLRWNTTQETERSSLWPVSIKTSKTDRIILQPIRVGTSNTFNYLNVDKADAYGVEAEFRKKLDFVSALRNFTLGGNVARIWNRVTDEATNIDRPMQGQSPYTVNLSLQYDTEKSDGLPQYCST</sequence>
<evidence type="ECO:0000313" key="6">
    <source>
        <dbReference type="Proteomes" id="UP000276953"/>
    </source>
</evidence>
<proteinExistence type="predicted"/>
<dbReference type="GO" id="GO:0009279">
    <property type="term" value="C:cell outer membrane"/>
    <property type="evidence" value="ECO:0007669"/>
    <property type="project" value="UniProtKB-SubCell"/>
</dbReference>
<protein>
    <submittedName>
        <fullName evidence="5">TonB-dependent receptor</fullName>
    </submittedName>
</protein>
<evidence type="ECO:0000256" key="2">
    <source>
        <dbReference type="ARBA" id="ARBA00023136"/>
    </source>
</evidence>
<dbReference type="InterPro" id="IPR036942">
    <property type="entry name" value="Beta-barrel_TonB_sf"/>
</dbReference>
<dbReference type="SUPFAM" id="SSF56935">
    <property type="entry name" value="Porins"/>
    <property type="match status" value="1"/>
</dbReference>
<evidence type="ECO:0000256" key="1">
    <source>
        <dbReference type="ARBA" id="ARBA00004442"/>
    </source>
</evidence>
<dbReference type="Proteomes" id="UP000276953">
    <property type="component" value="Unassembled WGS sequence"/>
</dbReference>
<accession>A0A432DS46</accession>
<evidence type="ECO:0000313" key="5">
    <source>
        <dbReference type="EMBL" id="RTZ45962.1"/>
    </source>
</evidence>
<keyword evidence="5" id="KW-0675">Receptor</keyword>
<evidence type="ECO:0000256" key="3">
    <source>
        <dbReference type="ARBA" id="ARBA00023237"/>
    </source>
</evidence>
<gene>
    <name evidence="5" type="ORF">EJ377_14895</name>
</gene>
<dbReference type="Pfam" id="PF00593">
    <property type="entry name" value="TonB_dep_Rec_b-barrel"/>
    <property type="match status" value="1"/>
</dbReference>
<name>A0A432DS46_9FLAO</name>
<keyword evidence="2" id="KW-0472">Membrane</keyword>
<dbReference type="AlphaFoldDB" id="A0A432DS46"/>
<evidence type="ECO:0000259" key="4">
    <source>
        <dbReference type="Pfam" id="PF00593"/>
    </source>
</evidence>
<keyword evidence="3" id="KW-0998">Cell outer membrane</keyword>
<organism evidence="5 6">
    <name type="scientific">Chryseobacterium arthrosphaerae</name>
    <dbReference type="NCBI Taxonomy" id="651561"/>
    <lineage>
        <taxon>Bacteria</taxon>
        <taxon>Pseudomonadati</taxon>
        <taxon>Bacteroidota</taxon>
        <taxon>Flavobacteriia</taxon>
        <taxon>Flavobacteriales</taxon>
        <taxon>Weeksellaceae</taxon>
        <taxon>Chryseobacterium group</taxon>
        <taxon>Chryseobacterium</taxon>
    </lineage>
</organism>